<accession>A0A4P9WKL3</accession>
<evidence type="ECO:0000313" key="2">
    <source>
        <dbReference type="Proteomes" id="UP000269721"/>
    </source>
</evidence>
<gene>
    <name evidence="1" type="ORF">BDK51DRAFT_42235</name>
</gene>
<proteinExistence type="predicted"/>
<reference evidence="2" key="1">
    <citation type="journal article" date="2018" name="Nat. Microbiol.">
        <title>Leveraging single-cell genomics to expand the fungal tree of life.</title>
        <authorList>
            <person name="Ahrendt S.R."/>
            <person name="Quandt C.A."/>
            <person name="Ciobanu D."/>
            <person name="Clum A."/>
            <person name="Salamov A."/>
            <person name="Andreopoulos B."/>
            <person name="Cheng J.F."/>
            <person name="Woyke T."/>
            <person name="Pelin A."/>
            <person name="Henrissat B."/>
            <person name="Reynolds N.K."/>
            <person name="Benny G.L."/>
            <person name="Smith M.E."/>
            <person name="James T.Y."/>
            <person name="Grigoriev I.V."/>
        </authorList>
    </citation>
    <scope>NUCLEOTIDE SEQUENCE [LARGE SCALE GENOMIC DNA]</scope>
</reference>
<dbReference type="AlphaFoldDB" id="A0A4P9WKL3"/>
<keyword evidence="2" id="KW-1185">Reference proteome</keyword>
<evidence type="ECO:0000313" key="1">
    <source>
        <dbReference type="EMBL" id="RKO93354.1"/>
    </source>
</evidence>
<protein>
    <submittedName>
        <fullName evidence="1">Uncharacterized protein</fullName>
    </submittedName>
</protein>
<sequence length="257" mass="27331">MHVGMSRVIRGACPFALDDFRAAKSQGMEQFTKSGPLGMRPDALVVQVHSPLMISRSEHDYEVRTGAPTPLFPAAPCASCAANPPLHFFAAARVLASGTIIYFPLSPISPDARQSNVPSSHPYFPTTALTMGPLPLPRSVTDPLILAFATGVAAPERRDRGYAEEEEGGGVVALMHKSPPAAREEEMGVAELLTTGSLRTGTKSALPPCSPGPRTSCGSHQLTPVYLQADLGFRLELRRQHCEEGALDSGQGFSQLA</sequence>
<dbReference type="Proteomes" id="UP000269721">
    <property type="component" value="Unassembled WGS sequence"/>
</dbReference>
<name>A0A4P9WKL3_9FUNG</name>
<organism evidence="1 2">
    <name type="scientific">Blyttiomyces helicus</name>
    <dbReference type="NCBI Taxonomy" id="388810"/>
    <lineage>
        <taxon>Eukaryota</taxon>
        <taxon>Fungi</taxon>
        <taxon>Fungi incertae sedis</taxon>
        <taxon>Chytridiomycota</taxon>
        <taxon>Chytridiomycota incertae sedis</taxon>
        <taxon>Chytridiomycetes</taxon>
        <taxon>Chytridiomycetes incertae sedis</taxon>
        <taxon>Blyttiomyces</taxon>
    </lineage>
</organism>
<dbReference type="EMBL" id="KZ994273">
    <property type="protein sequence ID" value="RKO93354.1"/>
    <property type="molecule type" value="Genomic_DNA"/>
</dbReference>